<feature type="compositionally biased region" description="Basic and acidic residues" evidence="3">
    <location>
        <begin position="626"/>
        <end position="637"/>
    </location>
</feature>
<feature type="domain" description="SHSP" evidence="4">
    <location>
        <begin position="1049"/>
        <end position="1157"/>
    </location>
</feature>
<evidence type="ECO:0000256" key="2">
    <source>
        <dbReference type="RuleBase" id="RU003616"/>
    </source>
</evidence>
<dbReference type="SUPFAM" id="SSF49764">
    <property type="entry name" value="HSP20-like chaperones"/>
    <property type="match status" value="3"/>
</dbReference>
<organism evidence="5 6">
    <name type="scientific">Portunus trituberculatus</name>
    <name type="common">Swimming crab</name>
    <name type="synonym">Neptunus trituberculatus</name>
    <dbReference type="NCBI Taxonomy" id="210409"/>
    <lineage>
        <taxon>Eukaryota</taxon>
        <taxon>Metazoa</taxon>
        <taxon>Ecdysozoa</taxon>
        <taxon>Arthropoda</taxon>
        <taxon>Crustacea</taxon>
        <taxon>Multicrustacea</taxon>
        <taxon>Malacostraca</taxon>
        <taxon>Eumalacostraca</taxon>
        <taxon>Eucarida</taxon>
        <taxon>Decapoda</taxon>
        <taxon>Pleocyemata</taxon>
        <taxon>Brachyura</taxon>
        <taxon>Eubrachyura</taxon>
        <taxon>Portunoidea</taxon>
        <taxon>Portunidae</taxon>
        <taxon>Portuninae</taxon>
        <taxon>Portunus</taxon>
    </lineage>
</organism>
<dbReference type="EMBL" id="VSRR010004739">
    <property type="protein sequence ID" value="MPC40578.1"/>
    <property type="molecule type" value="Genomic_DNA"/>
</dbReference>
<evidence type="ECO:0000256" key="1">
    <source>
        <dbReference type="PROSITE-ProRule" id="PRU00285"/>
    </source>
</evidence>
<feature type="compositionally biased region" description="Polar residues" evidence="3">
    <location>
        <begin position="268"/>
        <end position="300"/>
    </location>
</feature>
<dbReference type="PROSITE" id="PS01031">
    <property type="entry name" value="SHSP"/>
    <property type="match status" value="4"/>
</dbReference>
<dbReference type="Gene3D" id="2.60.40.790">
    <property type="match status" value="4"/>
</dbReference>
<reference evidence="5 6" key="1">
    <citation type="submission" date="2019-05" db="EMBL/GenBank/DDBJ databases">
        <title>Another draft genome of Portunus trituberculatus and its Hox gene families provides insights of decapod evolution.</title>
        <authorList>
            <person name="Jeong J.-H."/>
            <person name="Song I."/>
            <person name="Kim S."/>
            <person name="Choi T."/>
            <person name="Kim D."/>
            <person name="Ryu S."/>
            <person name="Kim W."/>
        </authorList>
    </citation>
    <scope>NUCLEOTIDE SEQUENCE [LARGE SCALE GENOMIC DNA]</scope>
    <source>
        <tissue evidence="5">Muscle</tissue>
    </source>
</reference>
<dbReference type="GO" id="GO:0043066">
    <property type="term" value="P:negative regulation of apoptotic process"/>
    <property type="evidence" value="ECO:0007669"/>
    <property type="project" value="TreeGrafter"/>
</dbReference>
<dbReference type="Pfam" id="PF00011">
    <property type="entry name" value="HSP20"/>
    <property type="match status" value="4"/>
</dbReference>
<feature type="compositionally biased region" description="Polar residues" evidence="3">
    <location>
        <begin position="638"/>
        <end position="654"/>
    </location>
</feature>
<feature type="domain" description="SHSP" evidence="4">
    <location>
        <begin position="714"/>
        <end position="824"/>
    </location>
</feature>
<dbReference type="GO" id="GO:0042026">
    <property type="term" value="P:protein refolding"/>
    <property type="evidence" value="ECO:0007669"/>
    <property type="project" value="TreeGrafter"/>
</dbReference>
<accession>A0A5B7F637</accession>
<dbReference type="GO" id="GO:0005737">
    <property type="term" value="C:cytoplasm"/>
    <property type="evidence" value="ECO:0007669"/>
    <property type="project" value="TreeGrafter"/>
</dbReference>
<feature type="compositionally biased region" description="Basic and acidic residues" evidence="3">
    <location>
        <begin position="815"/>
        <end position="834"/>
    </location>
</feature>
<feature type="compositionally biased region" description="Low complexity" evidence="3">
    <location>
        <begin position="836"/>
        <end position="847"/>
    </location>
</feature>
<sequence length="1215" mass="134352">MRLECVLTKPPHHRLARTSLRKYPVTGRLRNGTWAKCTLHQRRGGTEEGFTYIYIHCRQCTTDCAAMAPISGPSSSDQGLPDSFWTFELPITRRGHFFQDSAFENAYEQLNNNVRRILQQWGETDFLSELSSDSKLSHSNSLDHFRQLRRDNLREEDQAVTVASDATTYKIVMDVHDFLVGDVKVRVESERELVVEGRTETKTGSWTSSSNSFRRRFCLPPNTDLAAVSAVLSDDGILTVSAPLKNVAREQKQTEVPVVVQDARAAPSSDQRAGFSSLNTNSTQKSTCTCRLGQQVQSGAARSGREHIIPIKLDEDLEETSRRSPASMNMQATRDSQSQDFMSQEKVESSEKGTYEASRQSQRAESFSASSRASSVASQLSSEKKDKTQSFSTHHVPINTRNQLPITRRGLFFDDSFFAGMRQDFQSAVNEVLGRWGNSEMLMNDRDDASCLGRYKELREHSLNVESQAVTITADETSHKIVIDVHNFLNGDVRVRVEGEREVVVEGSTDTKTDDLAVSSNSFRRRFCLPANTDTAAMSAVISDDGILTITAPRLVKQVQSRETTIPIRTEGVQQKREDHVTSSFSATSGSCSSAACCPSNTSSHTSTVSTQTDPPISGLNQSTIKENKQTKTEVKESSSILKGSEKQSISEAQRSGPDCVTLPITTRGSFFSDDFFKDAWKDFQEAVSEVVSKWGDPACPADDFTHYRSLREQDLRDENQAVKLTDDKVNYKVVVDVQDFMKGGNVTVRSVQDRELVVEGDVERQQGGERYKKQFHRRFVLPSNIYSESVSSALPLPFRETIIPVAVEEGVHRTESLSHVSEESLKSHREARTAQKQQQQQQQQQQQRQQLSTCFTKAAHEESRTANISLDSSTKVGCSREHIIPVVVEEQQEHVSESHSEGTTASVENTQMTQNRESLESSHVCGVNTAATATAAASETETTSSETQSCNTAATENHVHNAAAMTNSKGFQAVSAAATTRSEESRNLTGSLPASKTVPISLKGDFFSDSFFEDMRKQFTSAVQDVLQQSDAACLSDGMTRYRNHLRSNRRLENQAVHVEEDMSSFKIILDVHEFVGGELKVEVENERALVVEGQASCEEGASSSTLTFRRIFSLPSQANVAAITSALSSDGVLIIFTPKLQQDVTSTANHKMTLQNHSRQEDNSGAASVWGEQQVRQEATRSGISFSKTSSSSSGSSSTTTTTTQGFSSQNVF</sequence>
<proteinExistence type="inferred from homology"/>
<keyword evidence="6" id="KW-1185">Reference proteome</keyword>
<evidence type="ECO:0000259" key="4">
    <source>
        <dbReference type="PROSITE" id="PS01031"/>
    </source>
</evidence>
<protein>
    <submittedName>
        <fullName evidence="5">Protein lethal(2)essential for life</fullName>
    </submittedName>
</protein>
<evidence type="ECO:0000313" key="6">
    <source>
        <dbReference type="Proteomes" id="UP000324222"/>
    </source>
</evidence>
<dbReference type="PANTHER" id="PTHR45640:SF26">
    <property type="entry name" value="RE23625P"/>
    <property type="match status" value="1"/>
</dbReference>
<feature type="region of interest" description="Disordered" evidence="3">
    <location>
        <begin position="265"/>
        <end position="392"/>
    </location>
</feature>
<dbReference type="GO" id="GO:0009408">
    <property type="term" value="P:response to heat"/>
    <property type="evidence" value="ECO:0007669"/>
    <property type="project" value="TreeGrafter"/>
</dbReference>
<dbReference type="Proteomes" id="UP000324222">
    <property type="component" value="Unassembled WGS sequence"/>
</dbReference>
<dbReference type="InterPro" id="IPR008978">
    <property type="entry name" value="HSP20-like_chaperone"/>
</dbReference>
<feature type="domain" description="SHSP" evidence="4">
    <location>
        <begin position="151"/>
        <end position="259"/>
    </location>
</feature>
<feature type="compositionally biased region" description="Polar residues" evidence="3">
    <location>
        <begin position="323"/>
        <end position="342"/>
    </location>
</feature>
<feature type="domain" description="SHSP" evidence="4">
    <location>
        <begin position="461"/>
        <end position="569"/>
    </location>
</feature>
<feature type="compositionally biased region" description="Low complexity" evidence="3">
    <location>
        <begin position="603"/>
        <end position="613"/>
    </location>
</feature>
<dbReference type="InterPro" id="IPR001436">
    <property type="entry name" value="Alpha-crystallin/sHSP_animal"/>
</dbReference>
<feature type="compositionally biased region" description="Basic and acidic residues" evidence="3">
    <location>
        <begin position="343"/>
        <end position="354"/>
    </location>
</feature>
<evidence type="ECO:0000313" key="5">
    <source>
        <dbReference type="EMBL" id="MPC40578.1"/>
    </source>
</evidence>
<comment type="caution">
    <text evidence="5">The sequence shown here is derived from an EMBL/GenBank/DDBJ whole genome shotgun (WGS) entry which is preliminary data.</text>
</comment>
<feature type="region of interest" description="Disordered" evidence="3">
    <location>
        <begin position="815"/>
        <end position="847"/>
    </location>
</feature>
<dbReference type="GO" id="GO:0005634">
    <property type="term" value="C:nucleus"/>
    <property type="evidence" value="ECO:0007669"/>
    <property type="project" value="TreeGrafter"/>
</dbReference>
<dbReference type="InterPro" id="IPR002068">
    <property type="entry name" value="A-crystallin/Hsp20_dom"/>
</dbReference>
<feature type="region of interest" description="Disordered" evidence="3">
    <location>
        <begin position="603"/>
        <end position="657"/>
    </location>
</feature>
<dbReference type="GO" id="GO:0051082">
    <property type="term" value="F:unfolded protein binding"/>
    <property type="evidence" value="ECO:0007669"/>
    <property type="project" value="TreeGrafter"/>
</dbReference>
<dbReference type="CDD" id="cd06526">
    <property type="entry name" value="metazoan_ACD"/>
    <property type="match status" value="4"/>
</dbReference>
<feature type="compositionally biased region" description="Low complexity" evidence="3">
    <location>
        <begin position="1187"/>
        <end position="1215"/>
    </location>
</feature>
<dbReference type="PANTHER" id="PTHR45640">
    <property type="entry name" value="HEAT SHOCK PROTEIN HSP-12.2-RELATED"/>
    <property type="match status" value="1"/>
</dbReference>
<dbReference type="PRINTS" id="PR00299">
    <property type="entry name" value="ACRYSTALLIN"/>
</dbReference>
<comment type="similarity">
    <text evidence="1 2">Belongs to the small heat shock protein (HSP20) family.</text>
</comment>
<feature type="compositionally biased region" description="Low complexity" evidence="3">
    <location>
        <begin position="357"/>
        <end position="381"/>
    </location>
</feature>
<feature type="compositionally biased region" description="Basic and acidic residues" evidence="3">
    <location>
        <begin position="303"/>
        <end position="322"/>
    </location>
</feature>
<name>A0A5B7F637_PORTR</name>
<evidence type="ECO:0000256" key="3">
    <source>
        <dbReference type="SAM" id="MobiDB-lite"/>
    </source>
</evidence>
<feature type="region of interest" description="Disordered" evidence="3">
    <location>
        <begin position="1182"/>
        <end position="1215"/>
    </location>
</feature>
<dbReference type="AlphaFoldDB" id="A0A5B7F637"/>
<gene>
    <name evidence="5" type="primary">l(2)efl_3</name>
    <name evidence="5" type="ORF">E2C01_034140</name>
</gene>
<dbReference type="OrthoDB" id="6350208at2759"/>